<dbReference type="InterPro" id="IPR029060">
    <property type="entry name" value="PIN-like_dom_sf"/>
</dbReference>
<keyword evidence="5" id="KW-0460">Magnesium</keyword>
<evidence type="ECO:0000256" key="5">
    <source>
        <dbReference type="ARBA" id="ARBA00022842"/>
    </source>
</evidence>
<evidence type="ECO:0000256" key="1">
    <source>
        <dbReference type="ARBA" id="ARBA00022649"/>
    </source>
</evidence>
<evidence type="ECO:0000256" key="2">
    <source>
        <dbReference type="ARBA" id="ARBA00022722"/>
    </source>
</evidence>
<sequence length="117" mass="13398">MRLIDTSVLIEDVKKGVYEEGAISSITLIEVLRGIAPEKRVMVKELLEKSYELKSLDNEAILKYCELYDALKEKENLIRDADLLIASVAIAKNLELMTKDKDFERQKDLGLKLKLEK</sequence>
<dbReference type="AlphaFoldDB" id="A0A843AAN3"/>
<dbReference type="Gene3D" id="3.40.50.1010">
    <property type="entry name" value="5'-nuclease"/>
    <property type="match status" value="1"/>
</dbReference>
<keyword evidence="3" id="KW-0479">Metal-binding</keyword>
<dbReference type="GO" id="GO:0046872">
    <property type="term" value="F:metal ion binding"/>
    <property type="evidence" value="ECO:0007669"/>
    <property type="project" value="UniProtKB-KW"/>
</dbReference>
<keyword evidence="1" id="KW-1277">Toxin-antitoxin system</keyword>
<evidence type="ECO:0000313" key="8">
    <source>
        <dbReference type="Proteomes" id="UP000652307"/>
    </source>
</evidence>
<proteinExistence type="predicted"/>
<evidence type="ECO:0000313" key="7">
    <source>
        <dbReference type="EMBL" id="MBE9390892.1"/>
    </source>
</evidence>
<feature type="domain" description="PIN" evidence="6">
    <location>
        <begin position="3"/>
        <end position="106"/>
    </location>
</feature>
<dbReference type="InterPro" id="IPR002716">
    <property type="entry name" value="PIN_dom"/>
</dbReference>
<name>A0A843AAN3_9CREN</name>
<comment type="caution">
    <text evidence="7">The sequence shown here is derived from an EMBL/GenBank/DDBJ whole genome shotgun (WGS) entry which is preliminary data.</text>
</comment>
<dbReference type="InterPro" id="IPR051749">
    <property type="entry name" value="PINc/VapC_TA_RNase"/>
</dbReference>
<accession>A0A843AAN3</accession>
<dbReference type="GO" id="GO:0004540">
    <property type="term" value="F:RNA nuclease activity"/>
    <property type="evidence" value="ECO:0007669"/>
    <property type="project" value="TreeGrafter"/>
</dbReference>
<evidence type="ECO:0000259" key="6">
    <source>
        <dbReference type="Pfam" id="PF01850"/>
    </source>
</evidence>
<gene>
    <name evidence="7" type="ORF">IOK49_02195</name>
</gene>
<dbReference type="GeneID" id="12449212"/>
<dbReference type="OMA" id="IIGYYTT"/>
<dbReference type="PANTHER" id="PTHR42740:SF2">
    <property type="entry name" value="RIBONUCLEASE VAPC1"/>
    <property type="match status" value="1"/>
</dbReference>
<organism evidence="7 8">
    <name type="scientific">Fervidicoccus fontis</name>
    <dbReference type="NCBI Taxonomy" id="683846"/>
    <lineage>
        <taxon>Archaea</taxon>
        <taxon>Thermoproteota</taxon>
        <taxon>Thermoprotei</taxon>
        <taxon>Fervidicoccales</taxon>
        <taxon>Fervidicoccaceae</taxon>
        <taxon>Fervidicoccus</taxon>
    </lineage>
</organism>
<dbReference type="RefSeq" id="WP_014557288.1">
    <property type="nucleotide sequence ID" value="NZ_JADEZV010000001.1"/>
</dbReference>
<dbReference type="GO" id="GO:0016787">
    <property type="term" value="F:hydrolase activity"/>
    <property type="evidence" value="ECO:0007669"/>
    <property type="project" value="UniProtKB-KW"/>
</dbReference>
<dbReference type="SUPFAM" id="SSF88723">
    <property type="entry name" value="PIN domain-like"/>
    <property type="match status" value="1"/>
</dbReference>
<evidence type="ECO:0000256" key="3">
    <source>
        <dbReference type="ARBA" id="ARBA00022723"/>
    </source>
</evidence>
<keyword evidence="2" id="KW-0540">Nuclease</keyword>
<protein>
    <submittedName>
        <fullName evidence="7">Type II toxin-antitoxin system VapC family toxin</fullName>
    </submittedName>
</protein>
<dbReference type="Pfam" id="PF01850">
    <property type="entry name" value="PIN"/>
    <property type="match status" value="1"/>
</dbReference>
<dbReference type="Proteomes" id="UP000652307">
    <property type="component" value="Unassembled WGS sequence"/>
</dbReference>
<reference evidence="7" key="1">
    <citation type="submission" date="2020-10" db="EMBL/GenBank/DDBJ databases">
        <title>Fervidococcus fontis strain 3639Fd - the first crenarchaeon capable of growth on lipids.</title>
        <authorList>
            <person name="Kochetkova T.V."/>
            <person name="Elcheninov A.G."/>
            <person name="Toschakov S.V."/>
            <person name="Kublanov I.V."/>
        </authorList>
    </citation>
    <scope>NUCLEOTIDE SEQUENCE</scope>
    <source>
        <strain evidence="7">3639Fd</strain>
    </source>
</reference>
<dbReference type="EMBL" id="JADEZV010000001">
    <property type="protein sequence ID" value="MBE9390892.1"/>
    <property type="molecule type" value="Genomic_DNA"/>
</dbReference>
<dbReference type="CDD" id="cd09881">
    <property type="entry name" value="PIN_VapC4-5_FitB-like"/>
    <property type="match status" value="1"/>
</dbReference>
<dbReference type="PANTHER" id="PTHR42740">
    <property type="entry name" value="RIBONUCLEASE VAPC3"/>
    <property type="match status" value="1"/>
</dbReference>
<keyword evidence="4" id="KW-0378">Hydrolase</keyword>
<evidence type="ECO:0000256" key="4">
    <source>
        <dbReference type="ARBA" id="ARBA00022801"/>
    </source>
</evidence>